<dbReference type="GO" id="GO:0005694">
    <property type="term" value="C:chromosome"/>
    <property type="evidence" value="ECO:0007669"/>
    <property type="project" value="TreeGrafter"/>
</dbReference>
<protein>
    <recommendedName>
        <fullName evidence="1">ParB-like N-terminal domain-containing protein</fullName>
    </recommendedName>
</protein>
<dbReference type="AlphaFoldDB" id="X1UQ89"/>
<dbReference type="Gene3D" id="3.90.1530.10">
    <property type="entry name" value="Conserved hypothetical protein from pyrococcus furiosus pfu- 392566-001, ParB domain"/>
    <property type="match status" value="1"/>
</dbReference>
<dbReference type="GO" id="GO:0045881">
    <property type="term" value="P:positive regulation of sporulation resulting in formation of a cellular spore"/>
    <property type="evidence" value="ECO:0007669"/>
    <property type="project" value="TreeGrafter"/>
</dbReference>
<dbReference type="Pfam" id="PF02195">
    <property type="entry name" value="ParB_N"/>
    <property type="match status" value="1"/>
</dbReference>
<comment type="caution">
    <text evidence="2">The sequence shown here is derived from an EMBL/GenBank/DDBJ whole genome shotgun (WGS) entry which is preliminary data.</text>
</comment>
<dbReference type="GO" id="GO:0007059">
    <property type="term" value="P:chromosome segregation"/>
    <property type="evidence" value="ECO:0007669"/>
    <property type="project" value="TreeGrafter"/>
</dbReference>
<feature type="domain" description="ParB-like N-terminal" evidence="1">
    <location>
        <begin position="4"/>
        <end position="65"/>
    </location>
</feature>
<dbReference type="EMBL" id="BARW01039334">
    <property type="protein sequence ID" value="GAJ19643.1"/>
    <property type="molecule type" value="Genomic_DNA"/>
</dbReference>
<reference evidence="2" key="1">
    <citation type="journal article" date="2014" name="Front. Microbiol.">
        <title>High frequency of phylogenetically diverse reductive dehalogenase-homologous genes in deep subseafloor sedimentary metagenomes.</title>
        <authorList>
            <person name="Kawai M."/>
            <person name="Futagami T."/>
            <person name="Toyoda A."/>
            <person name="Takaki Y."/>
            <person name="Nishi S."/>
            <person name="Hori S."/>
            <person name="Arai W."/>
            <person name="Tsubouchi T."/>
            <person name="Morono Y."/>
            <person name="Uchiyama I."/>
            <person name="Ito T."/>
            <person name="Fujiyama A."/>
            <person name="Inagaki F."/>
            <person name="Takami H."/>
        </authorList>
    </citation>
    <scope>NUCLEOTIDE SEQUENCE</scope>
    <source>
        <strain evidence="2">Expedition CK06-06</strain>
    </source>
</reference>
<sequence length="115" mass="13843">MDFKIKDLKEEIQRDGLLSALVVRKRDEYYELLDGERRLRVLKDLGWKRVPIDERHVDDKIARRSAYKLNKIRENYTVRDEATYFKKLFDEGMKAYQIETELGADHHWVQACLNI</sequence>
<proteinExistence type="predicted"/>
<dbReference type="InterPro" id="IPR003115">
    <property type="entry name" value="ParB_N"/>
</dbReference>
<evidence type="ECO:0000259" key="1">
    <source>
        <dbReference type="Pfam" id="PF02195"/>
    </source>
</evidence>
<gene>
    <name evidence="2" type="ORF">S12H4_59959</name>
</gene>
<dbReference type="PANTHER" id="PTHR33375">
    <property type="entry name" value="CHROMOSOME-PARTITIONING PROTEIN PARB-RELATED"/>
    <property type="match status" value="1"/>
</dbReference>
<dbReference type="SUPFAM" id="SSF110849">
    <property type="entry name" value="ParB/Sulfiredoxin"/>
    <property type="match status" value="1"/>
</dbReference>
<evidence type="ECO:0000313" key="2">
    <source>
        <dbReference type="EMBL" id="GAJ19643.1"/>
    </source>
</evidence>
<dbReference type="PANTHER" id="PTHR33375:SF1">
    <property type="entry name" value="CHROMOSOME-PARTITIONING PROTEIN PARB-RELATED"/>
    <property type="match status" value="1"/>
</dbReference>
<dbReference type="InterPro" id="IPR050336">
    <property type="entry name" value="Chromosome_partition/occlusion"/>
</dbReference>
<accession>X1UQ89</accession>
<name>X1UQ89_9ZZZZ</name>
<organism evidence="2">
    <name type="scientific">marine sediment metagenome</name>
    <dbReference type="NCBI Taxonomy" id="412755"/>
    <lineage>
        <taxon>unclassified sequences</taxon>
        <taxon>metagenomes</taxon>
        <taxon>ecological metagenomes</taxon>
    </lineage>
</organism>
<dbReference type="InterPro" id="IPR036086">
    <property type="entry name" value="ParB/Sulfiredoxin_sf"/>
</dbReference>